<gene>
    <name evidence="1" type="ORF">KQX54_007228</name>
</gene>
<dbReference type="Proteomes" id="UP000826195">
    <property type="component" value="Unassembled WGS sequence"/>
</dbReference>
<dbReference type="EMBL" id="JAHXZJ010002237">
    <property type="protein sequence ID" value="KAH0546217.1"/>
    <property type="molecule type" value="Genomic_DNA"/>
</dbReference>
<evidence type="ECO:0000313" key="1">
    <source>
        <dbReference type="EMBL" id="KAH0546217.1"/>
    </source>
</evidence>
<reference evidence="1 2" key="1">
    <citation type="journal article" date="2021" name="J. Hered.">
        <title>A chromosome-level genome assembly of the parasitoid wasp, Cotesia glomerata (Hymenoptera: Braconidae).</title>
        <authorList>
            <person name="Pinto B.J."/>
            <person name="Weis J.J."/>
            <person name="Gamble T."/>
            <person name="Ode P.J."/>
            <person name="Paul R."/>
            <person name="Zaspel J.M."/>
        </authorList>
    </citation>
    <scope>NUCLEOTIDE SEQUENCE [LARGE SCALE GENOMIC DNA]</scope>
    <source>
        <strain evidence="1">CgM1</strain>
    </source>
</reference>
<sequence length="83" mass="9228">MVTSSVANGFESSGKDIYELLFPAFVRGVGLGLESKGPRTMELLVEVVANNFAPSNDDYYSASTFFISRNHFECRRVEELSQV</sequence>
<comment type="caution">
    <text evidence="1">The sequence shown here is derived from an EMBL/GenBank/DDBJ whole genome shotgun (WGS) entry which is preliminary data.</text>
</comment>
<accession>A0AAV7I5W4</accession>
<evidence type="ECO:0000313" key="2">
    <source>
        <dbReference type="Proteomes" id="UP000826195"/>
    </source>
</evidence>
<organism evidence="1 2">
    <name type="scientific">Cotesia glomerata</name>
    <name type="common">Lepidopteran parasitic wasp</name>
    <name type="synonym">Apanteles glomeratus</name>
    <dbReference type="NCBI Taxonomy" id="32391"/>
    <lineage>
        <taxon>Eukaryota</taxon>
        <taxon>Metazoa</taxon>
        <taxon>Ecdysozoa</taxon>
        <taxon>Arthropoda</taxon>
        <taxon>Hexapoda</taxon>
        <taxon>Insecta</taxon>
        <taxon>Pterygota</taxon>
        <taxon>Neoptera</taxon>
        <taxon>Endopterygota</taxon>
        <taxon>Hymenoptera</taxon>
        <taxon>Apocrita</taxon>
        <taxon>Ichneumonoidea</taxon>
        <taxon>Braconidae</taxon>
        <taxon>Microgastrinae</taxon>
        <taxon>Cotesia</taxon>
    </lineage>
</organism>
<keyword evidence="2" id="KW-1185">Reference proteome</keyword>
<protein>
    <submittedName>
        <fullName evidence="1">Uncharacterized protein</fullName>
    </submittedName>
</protein>
<proteinExistence type="predicted"/>
<name>A0AAV7I5W4_COTGL</name>
<dbReference type="AlphaFoldDB" id="A0AAV7I5W4"/>